<dbReference type="EMBL" id="BQNB010021374">
    <property type="protein sequence ID" value="GJU05745.1"/>
    <property type="molecule type" value="Genomic_DNA"/>
</dbReference>
<feature type="non-terminal residue" evidence="1">
    <location>
        <position position="1"/>
    </location>
</feature>
<keyword evidence="2" id="KW-1185">Reference proteome</keyword>
<evidence type="ECO:0000313" key="2">
    <source>
        <dbReference type="Proteomes" id="UP001151760"/>
    </source>
</evidence>
<accession>A0ABQ5IZU5</accession>
<reference evidence="1" key="2">
    <citation type="submission" date="2022-01" db="EMBL/GenBank/DDBJ databases">
        <authorList>
            <person name="Yamashiro T."/>
            <person name="Shiraishi A."/>
            <person name="Satake H."/>
            <person name="Nakayama K."/>
        </authorList>
    </citation>
    <scope>NUCLEOTIDE SEQUENCE</scope>
</reference>
<sequence>KKQDVNGNSSLKPILKRSSDADNVKSAGVESEFEVSLANLGSVEDVLPLACSVSYIVEDFVKRLRSTYTSRNYVSHYKEPTELEIQEMVNILVSGEAYDKVFNHLDMLHASLEGKCSGMTWKFKGNLKLRGSLFHSWKIRFEDVHVLKVKIRLLFVLSSSNRGRLLGFIDLMIQKQ</sequence>
<proteinExistence type="predicted"/>
<protein>
    <recommendedName>
        <fullName evidence="3">DELLA protein</fullName>
    </recommendedName>
</protein>
<reference evidence="1" key="1">
    <citation type="journal article" date="2022" name="Int. J. Mol. Sci.">
        <title>Draft Genome of Tanacetum Coccineum: Genomic Comparison of Closely Related Tanacetum-Family Plants.</title>
        <authorList>
            <person name="Yamashiro T."/>
            <person name="Shiraishi A."/>
            <person name="Nakayama K."/>
            <person name="Satake H."/>
        </authorList>
    </citation>
    <scope>NUCLEOTIDE SEQUENCE</scope>
</reference>
<gene>
    <name evidence="1" type="ORF">Tco_1122175</name>
</gene>
<dbReference type="Proteomes" id="UP001151760">
    <property type="component" value="Unassembled WGS sequence"/>
</dbReference>
<comment type="caution">
    <text evidence="1">The sequence shown here is derived from an EMBL/GenBank/DDBJ whole genome shotgun (WGS) entry which is preliminary data.</text>
</comment>
<evidence type="ECO:0000313" key="1">
    <source>
        <dbReference type="EMBL" id="GJU05745.1"/>
    </source>
</evidence>
<name>A0ABQ5IZU5_9ASTR</name>
<evidence type="ECO:0008006" key="3">
    <source>
        <dbReference type="Google" id="ProtNLM"/>
    </source>
</evidence>
<organism evidence="1 2">
    <name type="scientific">Tanacetum coccineum</name>
    <dbReference type="NCBI Taxonomy" id="301880"/>
    <lineage>
        <taxon>Eukaryota</taxon>
        <taxon>Viridiplantae</taxon>
        <taxon>Streptophyta</taxon>
        <taxon>Embryophyta</taxon>
        <taxon>Tracheophyta</taxon>
        <taxon>Spermatophyta</taxon>
        <taxon>Magnoliopsida</taxon>
        <taxon>eudicotyledons</taxon>
        <taxon>Gunneridae</taxon>
        <taxon>Pentapetalae</taxon>
        <taxon>asterids</taxon>
        <taxon>campanulids</taxon>
        <taxon>Asterales</taxon>
        <taxon>Asteraceae</taxon>
        <taxon>Asteroideae</taxon>
        <taxon>Anthemideae</taxon>
        <taxon>Anthemidinae</taxon>
        <taxon>Tanacetum</taxon>
    </lineage>
</organism>